<keyword evidence="3" id="KW-1185">Reference proteome</keyword>
<dbReference type="RefSeq" id="XP_007841154.1">
    <property type="nucleotide sequence ID" value="XM_007842963.1"/>
</dbReference>
<dbReference type="InParanoid" id="W3WNW6"/>
<name>W3WNW6_PESFW</name>
<dbReference type="eggNOG" id="ENOG502RS7E">
    <property type="taxonomic scope" value="Eukaryota"/>
</dbReference>
<feature type="region of interest" description="Disordered" evidence="1">
    <location>
        <begin position="166"/>
        <end position="185"/>
    </location>
</feature>
<dbReference type="KEGG" id="pfy:PFICI_14382"/>
<reference evidence="3" key="1">
    <citation type="journal article" date="2015" name="BMC Genomics">
        <title>Genomic and transcriptomic analysis of the endophytic fungus Pestalotiopsis fici reveals its lifestyle and high potential for synthesis of natural products.</title>
        <authorList>
            <person name="Wang X."/>
            <person name="Zhang X."/>
            <person name="Liu L."/>
            <person name="Xiang M."/>
            <person name="Wang W."/>
            <person name="Sun X."/>
            <person name="Che Y."/>
            <person name="Guo L."/>
            <person name="Liu G."/>
            <person name="Guo L."/>
            <person name="Wang C."/>
            <person name="Yin W.B."/>
            <person name="Stadler M."/>
            <person name="Zhang X."/>
            <person name="Liu X."/>
        </authorList>
    </citation>
    <scope>NUCLEOTIDE SEQUENCE [LARGE SCALE GENOMIC DNA]</scope>
    <source>
        <strain evidence="3">W106-1 / CGMCC3.15140</strain>
    </source>
</reference>
<sequence>MNQKVKADQAQQQLLDKQLQTLTQERAKQRDDVMRKHMQLTAGVFDVDQYTKLDEAKNKQLDEINAVFENKERELKQVYSPAPLVPDTHKEKQVLAPPVPAYNPRSDQHPSQASHVPEAQKVTEAAAIASSVPPSLPLVLTNLPSHQQFLDGQHRLMVTFNVRGLPRHQKRRASSAEPASPDQAKRFRHASEGFAQSRGPSQSKGATITYEQVRRRATQDGIWDTIVKWPNYSQDFYVLYCEEHGLNFKQSAVAAAAKHMNGALHKSENRDWERAVKTFGHLITDCNELLQKQHNTEVEQAFKRGYVPQNKLLHGSAANGKKVSYPFNNDKVKLNPSSQRVDQESSPMTYPSQRNASKSKAKIIDPPLPKTRCIADIKPFHIYNCQYVEGEDDEDGNGPTTIWPVVVLGWDDLTPGAMRVGSLVETGLLDQDAQPPGCYVYSDRKDKILGWKMGTDGKPRHRDHQKKYPVMFFDDQFSYAWVSATDLSKLRLDSKSAPKMKGYKEKAFNQAREFIARREGYDCWQARETARIEGKLVTWYPGMPTPASSPSVWPDEENAYCTQEMQYSLSEAADETTTNVATSTIGESHHPNDMSASRQLTREVTPLDFPRNMSPDPRFLVQDAKMGDGGGEKQVAGQQEASLPMFELHPLGRKLTAKRTTKRQQTLDSVSTPNSSHDTSPAGTPTPIETPRVPPIKTVAEGRAAVHNPDANPLFELSSYHANDGVQWSRENAETDGIKLVQADLPNKLRSSGEYGIEVEIDAAVWECLETQRIPGNTQITLRKDDRAVRLIFDRKSRDLSTPHGKRQARDFIDWVRSKRLELGLQLQTRSC</sequence>
<dbReference type="HOGENOM" id="CLU_341024_0_0_1"/>
<feature type="compositionally biased region" description="Polar residues" evidence="1">
    <location>
        <begin position="335"/>
        <end position="358"/>
    </location>
</feature>
<accession>W3WNW6</accession>
<feature type="region of interest" description="Disordered" evidence="1">
    <location>
        <begin position="653"/>
        <end position="693"/>
    </location>
</feature>
<dbReference type="GeneID" id="19279395"/>
<gene>
    <name evidence="2" type="ORF">PFICI_14382</name>
</gene>
<proteinExistence type="predicted"/>
<evidence type="ECO:0000313" key="2">
    <source>
        <dbReference type="EMBL" id="ETS74516.1"/>
    </source>
</evidence>
<protein>
    <submittedName>
        <fullName evidence="2">Uncharacterized protein</fullName>
    </submittedName>
</protein>
<feature type="compositionally biased region" description="Polar residues" evidence="1">
    <location>
        <begin position="663"/>
        <end position="683"/>
    </location>
</feature>
<feature type="region of interest" description="Disordered" evidence="1">
    <location>
        <begin position="334"/>
        <end position="359"/>
    </location>
</feature>
<dbReference type="SUPFAM" id="SSF63748">
    <property type="entry name" value="Tudor/PWWP/MBT"/>
    <property type="match status" value="1"/>
</dbReference>
<dbReference type="Proteomes" id="UP000030651">
    <property type="component" value="Unassembled WGS sequence"/>
</dbReference>
<organism evidence="2 3">
    <name type="scientific">Pestalotiopsis fici (strain W106-1 / CGMCC3.15140)</name>
    <dbReference type="NCBI Taxonomy" id="1229662"/>
    <lineage>
        <taxon>Eukaryota</taxon>
        <taxon>Fungi</taxon>
        <taxon>Dikarya</taxon>
        <taxon>Ascomycota</taxon>
        <taxon>Pezizomycotina</taxon>
        <taxon>Sordariomycetes</taxon>
        <taxon>Xylariomycetidae</taxon>
        <taxon>Amphisphaeriales</taxon>
        <taxon>Sporocadaceae</taxon>
        <taxon>Pestalotiopsis</taxon>
    </lineage>
</organism>
<evidence type="ECO:0000256" key="1">
    <source>
        <dbReference type="SAM" id="MobiDB-lite"/>
    </source>
</evidence>
<feature type="compositionally biased region" description="Basic residues" evidence="1">
    <location>
        <begin position="653"/>
        <end position="662"/>
    </location>
</feature>
<dbReference type="AlphaFoldDB" id="W3WNW6"/>
<dbReference type="OrthoDB" id="4835412at2759"/>
<dbReference type="Gene3D" id="2.30.30.140">
    <property type="match status" value="1"/>
</dbReference>
<dbReference type="EMBL" id="KI912120">
    <property type="protein sequence ID" value="ETS74516.1"/>
    <property type="molecule type" value="Genomic_DNA"/>
</dbReference>
<evidence type="ECO:0000313" key="3">
    <source>
        <dbReference type="Proteomes" id="UP000030651"/>
    </source>
</evidence>